<dbReference type="InterPro" id="IPR036318">
    <property type="entry name" value="FAD-bd_PCMH-like_sf"/>
</dbReference>
<evidence type="ECO:0000256" key="1">
    <source>
        <dbReference type="ARBA" id="ARBA00005466"/>
    </source>
</evidence>
<protein>
    <submittedName>
        <fullName evidence="5">FAD/FMN-containing dehydrogenase</fullName>
    </submittedName>
</protein>
<dbReference type="EMBL" id="FTOV01000004">
    <property type="protein sequence ID" value="SIS95488.1"/>
    <property type="molecule type" value="Genomic_DNA"/>
</dbReference>
<keyword evidence="3" id="KW-0812">Transmembrane</keyword>
<dbReference type="SUPFAM" id="SSF56176">
    <property type="entry name" value="FAD-binding/transporter-associated domain-like"/>
    <property type="match status" value="1"/>
</dbReference>
<dbReference type="Proteomes" id="UP000185781">
    <property type="component" value="Unassembled WGS sequence"/>
</dbReference>
<dbReference type="STRING" id="373672.SAMN05421785_104126"/>
<dbReference type="InterPro" id="IPR016166">
    <property type="entry name" value="FAD-bd_PCMH"/>
</dbReference>
<dbReference type="PANTHER" id="PTHR13878:SF53">
    <property type="entry name" value="CYTOKININ DEHYDROGENASE 6"/>
    <property type="match status" value="1"/>
</dbReference>
<evidence type="ECO:0000313" key="5">
    <source>
        <dbReference type="EMBL" id="SIS95488.1"/>
    </source>
</evidence>
<dbReference type="PROSITE" id="PS51387">
    <property type="entry name" value="FAD_PCMH"/>
    <property type="match status" value="1"/>
</dbReference>
<organism evidence="5 6">
    <name type="scientific">Chryseobacterium gambrini</name>
    <dbReference type="NCBI Taxonomy" id="373672"/>
    <lineage>
        <taxon>Bacteria</taxon>
        <taxon>Pseudomonadati</taxon>
        <taxon>Bacteroidota</taxon>
        <taxon>Flavobacteriia</taxon>
        <taxon>Flavobacteriales</taxon>
        <taxon>Weeksellaceae</taxon>
        <taxon>Chryseobacterium group</taxon>
        <taxon>Chryseobacterium</taxon>
    </lineage>
</organism>
<keyword evidence="3" id="KW-1133">Transmembrane helix</keyword>
<evidence type="ECO:0000256" key="3">
    <source>
        <dbReference type="SAM" id="Phobius"/>
    </source>
</evidence>
<dbReference type="Gene3D" id="3.30.465.10">
    <property type="match status" value="1"/>
</dbReference>
<keyword evidence="3" id="KW-0472">Membrane</keyword>
<dbReference type="InterPro" id="IPR016169">
    <property type="entry name" value="FAD-bd_PCMH_sub2"/>
</dbReference>
<keyword evidence="2" id="KW-0560">Oxidoreductase</keyword>
<evidence type="ECO:0000259" key="4">
    <source>
        <dbReference type="PROSITE" id="PS51387"/>
    </source>
</evidence>
<dbReference type="InterPro" id="IPR006094">
    <property type="entry name" value="Oxid_FAD_bind_N"/>
</dbReference>
<dbReference type="InterPro" id="IPR050432">
    <property type="entry name" value="FAD-linked_Oxidoreductases_BP"/>
</dbReference>
<reference evidence="5 6" key="1">
    <citation type="submission" date="2017-01" db="EMBL/GenBank/DDBJ databases">
        <authorList>
            <person name="Mah S.A."/>
            <person name="Swanson W.J."/>
            <person name="Moy G.W."/>
            <person name="Vacquier V.D."/>
        </authorList>
    </citation>
    <scope>NUCLEOTIDE SEQUENCE [LARGE SCALE GENOMIC DNA]</scope>
    <source>
        <strain evidence="5 6">DSM 18014</strain>
    </source>
</reference>
<dbReference type="PANTHER" id="PTHR13878">
    <property type="entry name" value="GULONOLACTONE OXIDASE"/>
    <property type="match status" value="1"/>
</dbReference>
<comment type="similarity">
    <text evidence="1">Belongs to the oxygen-dependent FAD-linked oxidoreductase family.</text>
</comment>
<dbReference type="OrthoDB" id="545125at2"/>
<feature type="domain" description="FAD-binding PCMH-type" evidence="4">
    <location>
        <begin position="5"/>
        <end position="181"/>
    </location>
</feature>
<proteinExistence type="inferred from homology"/>
<evidence type="ECO:0000256" key="2">
    <source>
        <dbReference type="ARBA" id="ARBA00023002"/>
    </source>
</evidence>
<evidence type="ECO:0000313" key="6">
    <source>
        <dbReference type="Proteomes" id="UP000185781"/>
    </source>
</evidence>
<accession>A0A1N7NB58</accession>
<feature type="transmembrane region" description="Helical" evidence="3">
    <location>
        <begin position="262"/>
        <end position="282"/>
    </location>
</feature>
<dbReference type="GO" id="GO:0071949">
    <property type="term" value="F:FAD binding"/>
    <property type="evidence" value="ECO:0007669"/>
    <property type="project" value="InterPro"/>
</dbReference>
<dbReference type="GO" id="GO:0016491">
    <property type="term" value="F:oxidoreductase activity"/>
    <property type="evidence" value="ECO:0007669"/>
    <property type="project" value="UniProtKB-KW"/>
</dbReference>
<dbReference type="Pfam" id="PF01565">
    <property type="entry name" value="FAD_binding_4"/>
    <property type="match status" value="1"/>
</dbReference>
<dbReference type="RefSeq" id="WP_076392207.1">
    <property type="nucleotide sequence ID" value="NZ_FTOV01000004.1"/>
</dbReference>
<name>A0A1N7NB58_9FLAO</name>
<dbReference type="AlphaFoldDB" id="A0A1N7NB58"/>
<sequence length="438" mass="50433">MKPNFIQKVTNWGNFPIVEKEMRSDDSFRKIKEFVLNHNEMIARGNGRCYGDSSLGEHIFSTKKLNKFISFDRLNGIIECESGVLLSDVLEIAVPQGYFLYVTPGTKFVSVGGAIASDVHGKNHHAEGCFSEYVIEFKLMIENGDIINCSREENSDKFWATIGGMGLTGIILTAKFKLKNIESAYIRQESIKAENLDEIFNLFEESESWTYTVAWIDCLQKGKNIGRSILMRGEHAFQHELPQKFKEKPLRLKKKFEPTVPFYFPGFVLNALTVKIFNYLYYKKQSKKEVKNFIDYETFFYPLDFVHDWNKIYGKSGFIQYQMMIPKESGKEGMKKILETIANSGNGSFLAVLKLYGKENPEAYNSFPFEGYSLALDFKVNSKLKKLIDQLDDIVEQYNGKIYLTKDSMSRSSLTNYLKNVQSSKFVSLQHKRILNNI</sequence>
<gene>
    <name evidence="5" type="ORF">SAMN05421785_104126</name>
</gene>